<evidence type="ECO:0000313" key="3">
    <source>
        <dbReference type="Proteomes" id="UP001610444"/>
    </source>
</evidence>
<feature type="region of interest" description="Disordered" evidence="1">
    <location>
        <begin position="349"/>
        <end position="376"/>
    </location>
</feature>
<keyword evidence="3" id="KW-1185">Reference proteome</keyword>
<dbReference type="GeneID" id="98152922"/>
<protein>
    <submittedName>
        <fullName evidence="2">Uncharacterized protein</fullName>
    </submittedName>
</protein>
<feature type="compositionally biased region" description="Low complexity" evidence="1">
    <location>
        <begin position="44"/>
        <end position="61"/>
    </location>
</feature>
<feature type="compositionally biased region" description="Polar residues" evidence="1">
    <location>
        <begin position="349"/>
        <end position="363"/>
    </location>
</feature>
<evidence type="ECO:0000256" key="1">
    <source>
        <dbReference type="SAM" id="MobiDB-lite"/>
    </source>
</evidence>
<dbReference type="EMBL" id="JBFXLR010000085">
    <property type="protein sequence ID" value="KAL2838418.1"/>
    <property type="molecule type" value="Genomic_DNA"/>
</dbReference>
<dbReference type="Proteomes" id="UP001610444">
    <property type="component" value="Unassembled WGS sequence"/>
</dbReference>
<feature type="compositionally biased region" description="Basic and acidic residues" evidence="1">
    <location>
        <begin position="224"/>
        <end position="271"/>
    </location>
</feature>
<organism evidence="2 3">
    <name type="scientific">Aspergillus pseudodeflectus</name>
    <dbReference type="NCBI Taxonomy" id="176178"/>
    <lineage>
        <taxon>Eukaryota</taxon>
        <taxon>Fungi</taxon>
        <taxon>Dikarya</taxon>
        <taxon>Ascomycota</taxon>
        <taxon>Pezizomycotina</taxon>
        <taxon>Eurotiomycetes</taxon>
        <taxon>Eurotiomycetidae</taxon>
        <taxon>Eurotiales</taxon>
        <taxon>Aspergillaceae</taxon>
        <taxon>Aspergillus</taxon>
        <taxon>Aspergillus subgen. Nidulantes</taxon>
    </lineage>
</organism>
<accession>A0ABR4JED5</accession>
<feature type="compositionally biased region" description="Polar residues" evidence="1">
    <location>
        <begin position="421"/>
        <end position="433"/>
    </location>
</feature>
<name>A0ABR4JED5_9EURO</name>
<feature type="compositionally biased region" description="Basic and acidic residues" evidence="1">
    <location>
        <begin position="160"/>
        <end position="172"/>
    </location>
</feature>
<reference evidence="2 3" key="1">
    <citation type="submission" date="2024-07" db="EMBL/GenBank/DDBJ databases">
        <title>Section-level genome sequencing and comparative genomics of Aspergillus sections Usti and Cavernicolus.</title>
        <authorList>
            <consortium name="Lawrence Berkeley National Laboratory"/>
            <person name="Nybo J.L."/>
            <person name="Vesth T.C."/>
            <person name="Theobald S."/>
            <person name="Frisvad J.C."/>
            <person name="Larsen T.O."/>
            <person name="Kjaerboelling I."/>
            <person name="Rothschild-Mancinelli K."/>
            <person name="Lyhne E.K."/>
            <person name="Kogle M.E."/>
            <person name="Barry K."/>
            <person name="Clum A."/>
            <person name="Na H."/>
            <person name="Ledsgaard L."/>
            <person name="Lin J."/>
            <person name="Lipzen A."/>
            <person name="Kuo A."/>
            <person name="Riley R."/>
            <person name="Mondo S."/>
            <person name="LaButti K."/>
            <person name="Haridas S."/>
            <person name="Pangalinan J."/>
            <person name="Salamov A.A."/>
            <person name="Simmons B.A."/>
            <person name="Magnuson J.K."/>
            <person name="Chen J."/>
            <person name="Drula E."/>
            <person name="Henrissat B."/>
            <person name="Wiebenga A."/>
            <person name="Lubbers R.J."/>
            <person name="Gomes A.C."/>
            <person name="Macurrencykelacurrency M.R."/>
            <person name="Stajich J."/>
            <person name="Grigoriev I.V."/>
            <person name="Mortensen U.H."/>
            <person name="De vries R.P."/>
            <person name="Baker S.E."/>
            <person name="Andersen M.R."/>
        </authorList>
    </citation>
    <scope>NUCLEOTIDE SEQUENCE [LARGE SCALE GENOMIC DNA]</scope>
    <source>
        <strain evidence="2 3">CBS 756.74</strain>
    </source>
</reference>
<dbReference type="RefSeq" id="XP_070893012.1">
    <property type="nucleotide sequence ID" value="XM_071037758.1"/>
</dbReference>
<feature type="compositionally biased region" description="Basic and acidic residues" evidence="1">
    <location>
        <begin position="298"/>
        <end position="308"/>
    </location>
</feature>
<gene>
    <name evidence="2" type="ORF">BJX68DRAFT_213350</name>
</gene>
<evidence type="ECO:0000313" key="2">
    <source>
        <dbReference type="EMBL" id="KAL2838418.1"/>
    </source>
</evidence>
<feature type="region of interest" description="Disordered" evidence="1">
    <location>
        <begin position="405"/>
        <end position="472"/>
    </location>
</feature>
<feature type="compositionally biased region" description="Low complexity" evidence="1">
    <location>
        <begin position="134"/>
        <end position="147"/>
    </location>
</feature>
<feature type="region of interest" description="Disordered" evidence="1">
    <location>
        <begin position="111"/>
        <end position="314"/>
    </location>
</feature>
<feature type="region of interest" description="Disordered" evidence="1">
    <location>
        <begin position="20"/>
        <end position="63"/>
    </location>
</feature>
<proteinExistence type="predicted"/>
<comment type="caution">
    <text evidence="2">The sequence shown here is derived from an EMBL/GenBank/DDBJ whole genome shotgun (WGS) entry which is preliminary data.</text>
</comment>
<sequence>MPGLLSTLFSCIGLITIEPPPSAHTRKRMARKMDARQRNPPKPAASSAPQAAPSPAAAAVPGVERQHVPETQFVYTAQTVQGTQPVHEPQPIPGPQLGCAPQFVNGMPVCGLQPVQGPQPGYGSQPVREPNLEQVPQQRPQPVQQPQFVRETQPAQGPRPAREPDVDRKRPTAGEARYAPGNQSARYARAPRGPQRTPPASIPAATQPMSSDGVSTRPMRRHRSSPERNAFESHIEDRRRPYSKDQLYEQSEYERPRSDESSDTDSTRAHADYNPSDDYPLPGCYTQLGDYDSLPEDEWPRDIKEPDQHVPYSGGSGPAGMFACPVIQVFPVFTAPLCPGPYPMTPKATLSSPPYQAPTSSPRGTDFGKSHDHSLHHRPNPMIPKPPQCCSEHGAPKALLLANGGQEDHDQTHHHAIHHQPTMSPDSTPSSWAGSEPVGSPGKSKKKRRSASNIGYIWPKDPRPGNPGRWSRGSRLCDILTGKGPDMYVGRIGVRNRDEVTGETPKAQRGTERYRWDSEKYWSLWGHEHELHCKADYCDDCDRIEEQRVRDNRIPQARRGSSERYDFRMRKYREPDVGSWSGVRFCRERSHTVPRVYRDIQGRSYPGNQWHDTVHGAHTD</sequence>